<accession>A0ABS4DQN1</accession>
<keyword evidence="2" id="KW-1185">Reference proteome</keyword>
<evidence type="ECO:0000313" key="2">
    <source>
        <dbReference type="Proteomes" id="UP000823790"/>
    </source>
</evidence>
<dbReference type="InterPro" id="IPR010775">
    <property type="entry name" value="DUF1365"/>
</dbReference>
<comment type="caution">
    <text evidence="1">The sequence shown here is derived from an EMBL/GenBank/DDBJ whole genome shotgun (WGS) entry which is preliminary data.</text>
</comment>
<sequence>MAAPLASAIYEGWVRHRRYAPRPHAFRYRIALLYLDLAELPRLFERRWLWSYGRANLAQFRRSDYLGPVELPLDEAVRRRVAERTGHRPEGPIRLLTHLRYAGHCFNPVSFYYCYGADGHSLEAILAEITNTPWKERHAYVLPLAEAERHGHVCAWRFAKTFHVSPFMPMARGYDWRFSEPAEALRVHMNVLRDGDRDFDATLVLQRRPLDGTQLARVLWRFPLMTLKVVAAIHWEALRLWLKRNPVYDHPRHHGT</sequence>
<dbReference type="Proteomes" id="UP000823790">
    <property type="component" value="Unassembled WGS sequence"/>
</dbReference>
<gene>
    <name evidence="1" type="ORF">J7I44_13700</name>
</gene>
<evidence type="ECO:0000313" key="1">
    <source>
        <dbReference type="EMBL" id="MBP1475362.1"/>
    </source>
</evidence>
<dbReference type="PANTHER" id="PTHR33973">
    <property type="entry name" value="OS07G0153300 PROTEIN"/>
    <property type="match status" value="1"/>
</dbReference>
<dbReference type="RefSeq" id="WP_209621927.1">
    <property type="nucleotide sequence ID" value="NZ_JAGJRS010000028.1"/>
</dbReference>
<dbReference type="Pfam" id="PF07103">
    <property type="entry name" value="DUF1365"/>
    <property type="match status" value="1"/>
</dbReference>
<proteinExistence type="predicted"/>
<organism evidence="1 2">
    <name type="scientific">Frateuria flava</name>
    <dbReference type="NCBI Taxonomy" id="2821489"/>
    <lineage>
        <taxon>Bacteria</taxon>
        <taxon>Pseudomonadati</taxon>
        <taxon>Pseudomonadota</taxon>
        <taxon>Gammaproteobacteria</taxon>
        <taxon>Lysobacterales</taxon>
        <taxon>Rhodanobacteraceae</taxon>
        <taxon>Frateuria</taxon>
    </lineage>
</organism>
<name>A0ABS4DQN1_9GAMM</name>
<dbReference type="EMBL" id="JAGJRS010000028">
    <property type="protein sequence ID" value="MBP1475362.1"/>
    <property type="molecule type" value="Genomic_DNA"/>
</dbReference>
<dbReference type="PANTHER" id="PTHR33973:SF4">
    <property type="entry name" value="OS07G0153300 PROTEIN"/>
    <property type="match status" value="1"/>
</dbReference>
<reference evidence="1 2" key="1">
    <citation type="submission" date="2021-04" db="EMBL/GenBank/DDBJ databases">
        <authorList>
            <person name="Huq M.A."/>
        </authorList>
    </citation>
    <scope>NUCLEOTIDE SEQUENCE [LARGE SCALE GENOMIC DNA]</scope>
    <source>
        <strain evidence="1 2">MAH-13</strain>
    </source>
</reference>
<protein>
    <submittedName>
        <fullName evidence="1">DUF1365 domain-containing protein</fullName>
    </submittedName>
</protein>